<reference evidence="1 2" key="1">
    <citation type="submission" date="2019-04" db="EMBL/GenBank/DDBJ databases">
        <title>Chitiniphilus eburnea sp. nov., a novel chitinolytic bacterium isolated from aquaculture sludge.</title>
        <authorList>
            <person name="Sheng M."/>
        </authorList>
    </citation>
    <scope>NUCLEOTIDE SEQUENCE [LARGE SCALE GENOMIC DNA]</scope>
    <source>
        <strain evidence="1 2">HX-2-15</strain>
    </source>
</reference>
<dbReference type="EMBL" id="SUMF01000011">
    <property type="protein sequence ID" value="TJZ73185.1"/>
    <property type="molecule type" value="Genomic_DNA"/>
</dbReference>
<proteinExistence type="predicted"/>
<accession>A0A4U0PXA6</accession>
<dbReference type="RefSeq" id="WP_136773543.1">
    <property type="nucleotide sequence ID" value="NZ_CP156074.1"/>
</dbReference>
<protein>
    <submittedName>
        <fullName evidence="1">Uncharacterized protein</fullName>
    </submittedName>
</protein>
<sequence length="88" mass="9828">MLDVKRRGRIAQARDVPGRLLRHAVAAMMRTVSRGRLAELRYPTSVSPNPYDAVVEIKSGVQCRVHGEPLRVLDGWESITYLVSQEAA</sequence>
<dbReference type="Proteomes" id="UP000310016">
    <property type="component" value="Unassembled WGS sequence"/>
</dbReference>
<keyword evidence="2" id="KW-1185">Reference proteome</keyword>
<comment type="caution">
    <text evidence="1">The sequence shown here is derived from an EMBL/GenBank/DDBJ whole genome shotgun (WGS) entry which is preliminary data.</text>
</comment>
<organism evidence="1 2">
    <name type="scientific">Chitiniphilus eburneus</name>
    <dbReference type="NCBI Taxonomy" id="2571148"/>
    <lineage>
        <taxon>Bacteria</taxon>
        <taxon>Pseudomonadati</taxon>
        <taxon>Pseudomonadota</taxon>
        <taxon>Betaproteobacteria</taxon>
        <taxon>Neisseriales</taxon>
        <taxon>Chitinibacteraceae</taxon>
        <taxon>Chitiniphilus</taxon>
    </lineage>
</organism>
<dbReference type="AlphaFoldDB" id="A0A4U0PXA6"/>
<name>A0A4U0PXA6_9NEIS</name>
<evidence type="ECO:0000313" key="1">
    <source>
        <dbReference type="EMBL" id="TJZ73185.1"/>
    </source>
</evidence>
<evidence type="ECO:0000313" key="2">
    <source>
        <dbReference type="Proteomes" id="UP000310016"/>
    </source>
</evidence>
<gene>
    <name evidence="1" type="ORF">FAZ21_11245</name>
</gene>